<sequence length="95" mass="10624">MVWLGWLGSKAGHFSMAFCAALLGLDGREIRVGLGSKDGHFSVAFCVALLGLDGRERRVWLGSKYWDLLEVKVLMCSLLYCKVCIWGIPLVQNKY</sequence>
<evidence type="ECO:0000313" key="2">
    <source>
        <dbReference type="EnsemblPlants" id="TuG1812G0500004389.01.T01.cds291736"/>
    </source>
</evidence>
<feature type="signal peptide" evidence="1">
    <location>
        <begin position="1"/>
        <end position="27"/>
    </location>
</feature>
<protein>
    <submittedName>
        <fullName evidence="2">Uncharacterized protein</fullName>
    </submittedName>
</protein>
<dbReference type="EnsemblPlants" id="TuG1812G0500004389.01.T01">
    <property type="protein sequence ID" value="TuG1812G0500004389.01.T01.cds291736"/>
    <property type="gene ID" value="TuG1812G0500004389.01"/>
</dbReference>
<keyword evidence="1" id="KW-0732">Signal</keyword>
<dbReference type="Gramene" id="TuG1812G0500004389.01.T01">
    <property type="protein sequence ID" value="TuG1812G0500004389.01.T01.cds291736"/>
    <property type="gene ID" value="TuG1812G0500004389.01"/>
</dbReference>
<accession>A0A8R7UKS5</accession>
<evidence type="ECO:0000256" key="1">
    <source>
        <dbReference type="SAM" id="SignalP"/>
    </source>
</evidence>
<reference evidence="3" key="1">
    <citation type="journal article" date="2013" name="Nature">
        <title>Draft genome of the wheat A-genome progenitor Triticum urartu.</title>
        <authorList>
            <person name="Ling H.Q."/>
            <person name="Zhao S."/>
            <person name="Liu D."/>
            <person name="Wang J."/>
            <person name="Sun H."/>
            <person name="Zhang C."/>
            <person name="Fan H."/>
            <person name="Li D."/>
            <person name="Dong L."/>
            <person name="Tao Y."/>
            <person name="Gao C."/>
            <person name="Wu H."/>
            <person name="Li Y."/>
            <person name="Cui Y."/>
            <person name="Guo X."/>
            <person name="Zheng S."/>
            <person name="Wang B."/>
            <person name="Yu K."/>
            <person name="Liang Q."/>
            <person name="Yang W."/>
            <person name="Lou X."/>
            <person name="Chen J."/>
            <person name="Feng M."/>
            <person name="Jian J."/>
            <person name="Zhang X."/>
            <person name="Luo G."/>
            <person name="Jiang Y."/>
            <person name="Liu J."/>
            <person name="Wang Z."/>
            <person name="Sha Y."/>
            <person name="Zhang B."/>
            <person name="Wu H."/>
            <person name="Tang D."/>
            <person name="Shen Q."/>
            <person name="Xue P."/>
            <person name="Zou S."/>
            <person name="Wang X."/>
            <person name="Liu X."/>
            <person name="Wang F."/>
            <person name="Yang Y."/>
            <person name="An X."/>
            <person name="Dong Z."/>
            <person name="Zhang K."/>
            <person name="Zhang X."/>
            <person name="Luo M.C."/>
            <person name="Dvorak J."/>
            <person name="Tong Y."/>
            <person name="Wang J."/>
            <person name="Yang H."/>
            <person name="Li Z."/>
            <person name="Wang D."/>
            <person name="Zhang A."/>
            <person name="Wang J."/>
        </authorList>
    </citation>
    <scope>NUCLEOTIDE SEQUENCE</scope>
    <source>
        <strain evidence="3">cv. G1812</strain>
    </source>
</reference>
<reference evidence="2" key="2">
    <citation type="submission" date="2018-03" db="EMBL/GenBank/DDBJ databases">
        <title>The Triticum urartu genome reveals the dynamic nature of wheat genome evolution.</title>
        <authorList>
            <person name="Ling H."/>
            <person name="Ma B."/>
            <person name="Shi X."/>
            <person name="Liu H."/>
            <person name="Dong L."/>
            <person name="Sun H."/>
            <person name="Cao Y."/>
            <person name="Gao Q."/>
            <person name="Zheng S."/>
            <person name="Li Y."/>
            <person name="Yu Y."/>
            <person name="Du H."/>
            <person name="Qi M."/>
            <person name="Li Y."/>
            <person name="Yu H."/>
            <person name="Cui Y."/>
            <person name="Wang N."/>
            <person name="Chen C."/>
            <person name="Wu H."/>
            <person name="Zhao Y."/>
            <person name="Zhang J."/>
            <person name="Li Y."/>
            <person name="Zhou W."/>
            <person name="Zhang B."/>
            <person name="Hu W."/>
            <person name="Eijk M."/>
            <person name="Tang J."/>
            <person name="Witsenboer H."/>
            <person name="Zhao S."/>
            <person name="Li Z."/>
            <person name="Zhang A."/>
            <person name="Wang D."/>
            <person name="Liang C."/>
        </authorList>
    </citation>
    <scope>NUCLEOTIDE SEQUENCE [LARGE SCALE GENOMIC DNA]</scope>
    <source>
        <strain evidence="2">cv. G1812</strain>
    </source>
</reference>
<evidence type="ECO:0000313" key="3">
    <source>
        <dbReference type="Proteomes" id="UP000015106"/>
    </source>
</evidence>
<keyword evidence="3" id="KW-1185">Reference proteome</keyword>
<feature type="chain" id="PRO_5035829044" evidence="1">
    <location>
        <begin position="28"/>
        <end position="95"/>
    </location>
</feature>
<name>A0A8R7UKS5_TRIUA</name>
<reference evidence="2" key="3">
    <citation type="submission" date="2022-06" db="UniProtKB">
        <authorList>
            <consortium name="EnsemblPlants"/>
        </authorList>
    </citation>
    <scope>IDENTIFICATION</scope>
</reference>
<dbReference type="Proteomes" id="UP000015106">
    <property type="component" value="Chromosome 5"/>
</dbReference>
<organism evidence="2 3">
    <name type="scientific">Triticum urartu</name>
    <name type="common">Red wild einkorn</name>
    <name type="synonym">Crithodium urartu</name>
    <dbReference type="NCBI Taxonomy" id="4572"/>
    <lineage>
        <taxon>Eukaryota</taxon>
        <taxon>Viridiplantae</taxon>
        <taxon>Streptophyta</taxon>
        <taxon>Embryophyta</taxon>
        <taxon>Tracheophyta</taxon>
        <taxon>Spermatophyta</taxon>
        <taxon>Magnoliopsida</taxon>
        <taxon>Liliopsida</taxon>
        <taxon>Poales</taxon>
        <taxon>Poaceae</taxon>
        <taxon>BOP clade</taxon>
        <taxon>Pooideae</taxon>
        <taxon>Triticodae</taxon>
        <taxon>Triticeae</taxon>
        <taxon>Triticinae</taxon>
        <taxon>Triticum</taxon>
    </lineage>
</organism>
<dbReference type="AlphaFoldDB" id="A0A8R7UKS5"/>
<proteinExistence type="predicted"/>